<keyword evidence="3" id="KW-0804">Transcription</keyword>
<reference evidence="6 7" key="1">
    <citation type="submission" date="2016-11" db="EMBL/GenBank/DDBJ databases">
        <authorList>
            <person name="Jaros S."/>
            <person name="Januszkiewicz K."/>
            <person name="Wedrychowicz H."/>
        </authorList>
    </citation>
    <scope>NUCLEOTIDE SEQUENCE [LARGE SCALE GENOMIC DNA]</scope>
    <source>
        <strain evidence="6 7">DSM 45408</strain>
    </source>
</reference>
<keyword evidence="7" id="KW-1185">Reference proteome</keyword>
<dbReference type="PRINTS" id="PR00455">
    <property type="entry name" value="HTHTETR"/>
</dbReference>
<dbReference type="GO" id="GO:0000976">
    <property type="term" value="F:transcription cis-regulatory region binding"/>
    <property type="evidence" value="ECO:0007669"/>
    <property type="project" value="TreeGrafter"/>
</dbReference>
<dbReference type="PANTHER" id="PTHR30055">
    <property type="entry name" value="HTH-TYPE TRANSCRIPTIONAL REGULATOR RUTR"/>
    <property type="match status" value="1"/>
</dbReference>
<sequence length="191" mass="20596">MNETAAQRRRRRTRVEVTRRAVELFAARGYAATSTEEVAAAADVSRSTLFRLFSDKEDLLFALEDELLATARAAVAEAPADLRPWPAVSWAAVRMAGELAPLRDLMVQREEVVAAVPALHLRAAGKLRRWEASLAEGLRDRGVPGEDALLLAKLVVACFEVAQAGWLAGDAGDLPALVTAALERLPAALES</sequence>
<feature type="DNA-binding region" description="H-T-H motif" evidence="4">
    <location>
        <begin position="34"/>
        <end position="53"/>
    </location>
</feature>
<feature type="domain" description="HTH tetR-type" evidence="5">
    <location>
        <begin position="11"/>
        <end position="71"/>
    </location>
</feature>
<keyword evidence="1" id="KW-0805">Transcription regulation</keyword>
<dbReference type="STRING" id="1070870.SAMN05444351_4396"/>
<dbReference type="InterPro" id="IPR009057">
    <property type="entry name" value="Homeodomain-like_sf"/>
</dbReference>
<organism evidence="6 7">
    <name type="scientific">Geodermatophilus nigrescens</name>
    <dbReference type="NCBI Taxonomy" id="1070870"/>
    <lineage>
        <taxon>Bacteria</taxon>
        <taxon>Bacillati</taxon>
        <taxon>Actinomycetota</taxon>
        <taxon>Actinomycetes</taxon>
        <taxon>Geodermatophilales</taxon>
        <taxon>Geodermatophilaceae</taxon>
        <taxon>Geodermatophilus</taxon>
    </lineage>
</organism>
<dbReference type="PANTHER" id="PTHR30055:SF238">
    <property type="entry name" value="MYCOFACTOCIN BIOSYNTHESIS TRANSCRIPTIONAL REGULATOR MFTR-RELATED"/>
    <property type="match status" value="1"/>
</dbReference>
<dbReference type="RefSeq" id="WP_175562959.1">
    <property type="nucleotide sequence ID" value="NZ_FQVX01000006.1"/>
</dbReference>
<evidence type="ECO:0000256" key="2">
    <source>
        <dbReference type="ARBA" id="ARBA00023125"/>
    </source>
</evidence>
<evidence type="ECO:0000256" key="1">
    <source>
        <dbReference type="ARBA" id="ARBA00023015"/>
    </source>
</evidence>
<dbReference type="AlphaFoldDB" id="A0A1M5RK99"/>
<dbReference type="EMBL" id="FQVX01000006">
    <property type="protein sequence ID" value="SHH26620.1"/>
    <property type="molecule type" value="Genomic_DNA"/>
</dbReference>
<evidence type="ECO:0000256" key="4">
    <source>
        <dbReference type="PROSITE-ProRule" id="PRU00335"/>
    </source>
</evidence>
<protein>
    <submittedName>
        <fullName evidence="6">Transcriptional regulator, TetR family</fullName>
    </submittedName>
</protein>
<dbReference type="Gene3D" id="1.10.357.10">
    <property type="entry name" value="Tetracycline Repressor, domain 2"/>
    <property type="match status" value="1"/>
</dbReference>
<evidence type="ECO:0000256" key="3">
    <source>
        <dbReference type="ARBA" id="ARBA00023163"/>
    </source>
</evidence>
<dbReference type="Proteomes" id="UP000184471">
    <property type="component" value="Unassembled WGS sequence"/>
</dbReference>
<dbReference type="PROSITE" id="PS50977">
    <property type="entry name" value="HTH_TETR_2"/>
    <property type="match status" value="1"/>
</dbReference>
<evidence type="ECO:0000313" key="6">
    <source>
        <dbReference type="EMBL" id="SHH26620.1"/>
    </source>
</evidence>
<dbReference type="InterPro" id="IPR001647">
    <property type="entry name" value="HTH_TetR"/>
</dbReference>
<gene>
    <name evidence="6" type="ORF">SAMN05444351_4396</name>
</gene>
<evidence type="ECO:0000313" key="7">
    <source>
        <dbReference type="Proteomes" id="UP000184471"/>
    </source>
</evidence>
<dbReference type="GO" id="GO:0003700">
    <property type="term" value="F:DNA-binding transcription factor activity"/>
    <property type="evidence" value="ECO:0007669"/>
    <property type="project" value="TreeGrafter"/>
</dbReference>
<proteinExistence type="predicted"/>
<keyword evidence="2 4" id="KW-0238">DNA-binding</keyword>
<dbReference type="InterPro" id="IPR050109">
    <property type="entry name" value="HTH-type_TetR-like_transc_reg"/>
</dbReference>
<dbReference type="Pfam" id="PF00440">
    <property type="entry name" value="TetR_N"/>
    <property type="match status" value="1"/>
</dbReference>
<evidence type="ECO:0000259" key="5">
    <source>
        <dbReference type="PROSITE" id="PS50977"/>
    </source>
</evidence>
<dbReference type="SUPFAM" id="SSF46689">
    <property type="entry name" value="Homeodomain-like"/>
    <property type="match status" value="1"/>
</dbReference>
<name>A0A1M5RK99_9ACTN</name>
<accession>A0A1M5RK99</accession>